<evidence type="ECO:0000256" key="2">
    <source>
        <dbReference type="ARBA" id="ARBA00022729"/>
    </source>
</evidence>
<reference evidence="6" key="1">
    <citation type="journal article" date="2023" name="Comput. Struct. Biotechnol. J.">
        <title>Discovery of a novel marine Bacteroidetes with a rich repertoire of carbohydrate-active enzymes.</title>
        <authorList>
            <person name="Chen B."/>
            <person name="Liu G."/>
            <person name="Chen Q."/>
            <person name="Wang H."/>
            <person name="Liu L."/>
            <person name="Tang K."/>
        </authorList>
    </citation>
    <scope>NUCLEOTIDE SEQUENCE</scope>
    <source>
        <strain evidence="6">TK19036</strain>
    </source>
</reference>
<proteinExistence type="predicted"/>
<dbReference type="PANTHER" id="PTHR41164">
    <property type="entry name" value="CURLI PRODUCTION ASSEMBLY/TRANSPORT COMPONENT CSGG"/>
    <property type="match status" value="1"/>
</dbReference>
<dbReference type="Gene3D" id="3.40.50.10610">
    <property type="entry name" value="ABC-type transport auxiliary lipoprotein component"/>
    <property type="match status" value="2"/>
</dbReference>
<dbReference type="InterPro" id="IPR011250">
    <property type="entry name" value="OMP/PagP_B-barrel"/>
</dbReference>
<evidence type="ECO:0000256" key="4">
    <source>
        <dbReference type="ARBA" id="ARBA00023139"/>
    </source>
</evidence>
<dbReference type="GO" id="GO:0030288">
    <property type="term" value="C:outer membrane-bounded periplasmic space"/>
    <property type="evidence" value="ECO:0007669"/>
    <property type="project" value="InterPro"/>
</dbReference>
<reference evidence="6" key="2">
    <citation type="journal article" date="2024" name="Antonie Van Leeuwenhoek">
        <title>Roseihalotalea indica gen. nov., sp. nov., a halophilic Bacteroidetes from mesopelagic Southwest Indian Ocean with higher carbohydrate metabolic potential.</title>
        <authorList>
            <person name="Chen B."/>
            <person name="Zhang M."/>
            <person name="Lin D."/>
            <person name="Ye J."/>
            <person name="Tang K."/>
        </authorList>
    </citation>
    <scope>NUCLEOTIDE SEQUENCE</scope>
    <source>
        <strain evidence="6">TK19036</strain>
    </source>
</reference>
<dbReference type="SUPFAM" id="SSF56925">
    <property type="entry name" value="OMPA-like"/>
    <property type="match status" value="1"/>
</dbReference>
<evidence type="ECO:0000313" key="6">
    <source>
        <dbReference type="EMBL" id="WKN34044.1"/>
    </source>
</evidence>
<gene>
    <name evidence="6" type="ORF">K4G66_16815</name>
</gene>
<dbReference type="AlphaFoldDB" id="A0AA49JEC1"/>
<name>A0AA49JEC1_9BACT</name>
<keyword evidence="2" id="KW-0732">Signal</keyword>
<keyword evidence="1" id="KW-1003">Cell membrane</keyword>
<sequence length="462" mass="51119">MMRTTQLTILKPQLWLGLMAVLLNGCAPYLNQPLQPGEARLGAESGIYHQLQELPEPQEKIVAAVYKFRDQTGQYKPSDVGASWSTAVTQGATSILQRALDVSGWFTTIEREGLSNLLNERKIIRSSRQAYEQQQGAETDAGLPPLLFAGILLEGGIISYDANVLTGGAGARYFGTGGSAQYRQDRVTVYLRAISTTNGRVLKTVYTSRTVLSQKVDVGVFRFVSFQRLLEAETGFTHNEPAELAVREAIEKAVQSLVIEGVLDGLWNLKHTEEIHSPAITMYQREIEANDQTDYLGRQLNRFERSSLRLGANLGTFRYAGDYPNPVLRPAGGLQLGFQVSSWLTAGLEASQGTLAGEGVYQEVRLLGAYTEWRLFPETRFTPLMQLGGGWISEEGQPLSSGYGTVTSGLGAEYLLNQRVSLQGQIRNHYVLSDELDQVQQGKYNDFFWSASVGIHLYFGKR</sequence>
<dbReference type="InterPro" id="IPR005534">
    <property type="entry name" value="Curli_assmbl/transp-comp_CsgG"/>
</dbReference>
<accession>A0AA49JEC1</accession>
<organism evidence="6">
    <name type="scientific">Roseihalotalea indica</name>
    <dbReference type="NCBI Taxonomy" id="2867963"/>
    <lineage>
        <taxon>Bacteria</taxon>
        <taxon>Pseudomonadati</taxon>
        <taxon>Bacteroidota</taxon>
        <taxon>Cytophagia</taxon>
        <taxon>Cytophagales</taxon>
        <taxon>Catalimonadaceae</taxon>
        <taxon>Roseihalotalea</taxon>
    </lineage>
</organism>
<keyword evidence="5" id="KW-0449">Lipoprotein</keyword>
<evidence type="ECO:0000256" key="1">
    <source>
        <dbReference type="ARBA" id="ARBA00022475"/>
    </source>
</evidence>
<keyword evidence="4" id="KW-0564">Palmitate</keyword>
<dbReference type="Gene3D" id="2.40.160.20">
    <property type="match status" value="1"/>
</dbReference>
<keyword evidence="3" id="KW-0472">Membrane</keyword>
<evidence type="ECO:0000256" key="3">
    <source>
        <dbReference type="ARBA" id="ARBA00023136"/>
    </source>
</evidence>
<dbReference type="Pfam" id="PF03783">
    <property type="entry name" value="CsgG"/>
    <property type="match status" value="1"/>
</dbReference>
<protein>
    <submittedName>
        <fullName evidence="6">CsgG/HfaB family protein</fullName>
    </submittedName>
</protein>
<evidence type="ECO:0000256" key="5">
    <source>
        <dbReference type="ARBA" id="ARBA00023288"/>
    </source>
</evidence>
<dbReference type="EMBL" id="CP120682">
    <property type="protein sequence ID" value="WKN34044.1"/>
    <property type="molecule type" value="Genomic_DNA"/>
</dbReference>
<dbReference type="PANTHER" id="PTHR41164:SF1">
    <property type="entry name" value="CURLI PRODUCTION ASSEMBLY_TRANSPORT COMPONENT CSGG"/>
    <property type="match status" value="1"/>
</dbReference>